<evidence type="ECO:0000256" key="1">
    <source>
        <dbReference type="SAM" id="Phobius"/>
    </source>
</evidence>
<evidence type="ECO:0000313" key="3">
    <source>
        <dbReference type="Proteomes" id="UP000006882"/>
    </source>
</evidence>
<feature type="transmembrane region" description="Helical" evidence="1">
    <location>
        <begin position="12"/>
        <end position="29"/>
    </location>
</feature>
<reference evidence="2 3" key="1">
    <citation type="journal article" date="2013" name="Nat. Genet.">
        <title>The high-quality draft genome of peach (Prunus persica) identifies unique patterns of genetic diversity, domestication and genome evolution.</title>
        <authorList>
            <consortium name="International Peach Genome Initiative"/>
            <person name="Verde I."/>
            <person name="Abbott A.G."/>
            <person name="Scalabrin S."/>
            <person name="Jung S."/>
            <person name="Shu S."/>
            <person name="Marroni F."/>
            <person name="Zhebentyayeva T."/>
            <person name="Dettori M.T."/>
            <person name="Grimwood J."/>
            <person name="Cattonaro F."/>
            <person name="Zuccolo A."/>
            <person name="Rossini L."/>
            <person name="Jenkins J."/>
            <person name="Vendramin E."/>
            <person name="Meisel L.A."/>
            <person name="Decroocq V."/>
            <person name="Sosinski B."/>
            <person name="Prochnik S."/>
            <person name="Mitros T."/>
            <person name="Policriti A."/>
            <person name="Cipriani G."/>
            <person name="Dondini L."/>
            <person name="Ficklin S."/>
            <person name="Goodstein D.M."/>
            <person name="Xuan P."/>
            <person name="Del Fabbro C."/>
            <person name="Aramini V."/>
            <person name="Copetti D."/>
            <person name="Gonzalez S."/>
            <person name="Horner D.S."/>
            <person name="Falchi R."/>
            <person name="Lucas S."/>
            <person name="Mica E."/>
            <person name="Maldonado J."/>
            <person name="Lazzari B."/>
            <person name="Bielenberg D."/>
            <person name="Pirona R."/>
            <person name="Miculan M."/>
            <person name="Barakat A."/>
            <person name="Testolin R."/>
            <person name="Stella A."/>
            <person name="Tartarini S."/>
            <person name="Tonutti P."/>
            <person name="Arus P."/>
            <person name="Orellana A."/>
            <person name="Wells C."/>
            <person name="Main D."/>
            <person name="Vizzotto G."/>
            <person name="Silva H."/>
            <person name="Salamini F."/>
            <person name="Schmutz J."/>
            <person name="Morgante M."/>
            <person name="Rokhsar D.S."/>
        </authorList>
    </citation>
    <scope>NUCLEOTIDE SEQUENCE [LARGE SCALE GENOMIC DNA]</scope>
    <source>
        <strain evidence="3">cv. Nemared</strain>
    </source>
</reference>
<protein>
    <submittedName>
        <fullName evidence="2">Uncharacterized protein</fullName>
    </submittedName>
</protein>
<dbReference type="EMBL" id="CM007654">
    <property type="protein sequence ID" value="ONI11200.1"/>
    <property type="molecule type" value="Genomic_DNA"/>
</dbReference>
<name>A0A251PJF2_PRUPE</name>
<proteinExistence type="predicted"/>
<dbReference type="Proteomes" id="UP000006882">
    <property type="component" value="Chromosome G4"/>
</dbReference>
<gene>
    <name evidence="2" type="ORF">PRUPE_4G092200</name>
</gene>
<keyword evidence="1" id="KW-0812">Transmembrane</keyword>
<organism evidence="2 3">
    <name type="scientific">Prunus persica</name>
    <name type="common">Peach</name>
    <name type="synonym">Amygdalus persica</name>
    <dbReference type="NCBI Taxonomy" id="3760"/>
    <lineage>
        <taxon>Eukaryota</taxon>
        <taxon>Viridiplantae</taxon>
        <taxon>Streptophyta</taxon>
        <taxon>Embryophyta</taxon>
        <taxon>Tracheophyta</taxon>
        <taxon>Spermatophyta</taxon>
        <taxon>Magnoliopsida</taxon>
        <taxon>eudicotyledons</taxon>
        <taxon>Gunneridae</taxon>
        <taxon>Pentapetalae</taxon>
        <taxon>rosids</taxon>
        <taxon>fabids</taxon>
        <taxon>Rosales</taxon>
        <taxon>Rosaceae</taxon>
        <taxon>Amygdaloideae</taxon>
        <taxon>Amygdaleae</taxon>
        <taxon>Prunus</taxon>
    </lineage>
</organism>
<keyword evidence="1" id="KW-1133">Transmembrane helix</keyword>
<feature type="transmembrane region" description="Helical" evidence="1">
    <location>
        <begin position="36"/>
        <end position="56"/>
    </location>
</feature>
<dbReference type="Gramene" id="ONI11200">
    <property type="protein sequence ID" value="ONI11200"/>
    <property type="gene ID" value="PRUPE_4G092200"/>
</dbReference>
<keyword evidence="3" id="KW-1185">Reference proteome</keyword>
<keyword evidence="1" id="KW-0472">Membrane</keyword>
<evidence type="ECO:0000313" key="2">
    <source>
        <dbReference type="EMBL" id="ONI11200.1"/>
    </source>
</evidence>
<accession>A0A251PJF2</accession>
<dbReference type="AlphaFoldDB" id="A0A251PJF2"/>
<sequence>MYLRFVYTCIDIHLISNCGIAIMYLRFVYTCIDIHLISNCGIAIMYLMLGLIDHMVPNFFLSLSTHVKTLVSSSSSFLNHLQKASLISKVDLIMIHLKTSF</sequence>